<dbReference type="CDD" id="cd02440">
    <property type="entry name" value="AdoMet_MTases"/>
    <property type="match status" value="1"/>
</dbReference>
<dbReference type="EC" id="2.1.-.-" evidence="1"/>
<dbReference type="Gene3D" id="3.40.50.150">
    <property type="entry name" value="Vaccinia Virus protein VP39"/>
    <property type="match status" value="1"/>
</dbReference>
<gene>
    <name evidence="1" type="ORF">ABE541_22890</name>
</gene>
<name>A0ABV0BZR5_9SPHI</name>
<dbReference type="PANTHER" id="PTHR43861">
    <property type="entry name" value="TRANS-ACONITATE 2-METHYLTRANSFERASE-RELATED"/>
    <property type="match status" value="1"/>
</dbReference>
<dbReference type="RefSeq" id="WP_346583003.1">
    <property type="nucleotide sequence ID" value="NZ_JBDJNQ010000014.1"/>
</dbReference>
<dbReference type="EMBL" id="JBDJNQ010000014">
    <property type="protein sequence ID" value="MEN5380132.1"/>
    <property type="molecule type" value="Genomic_DNA"/>
</dbReference>
<evidence type="ECO:0000313" key="1">
    <source>
        <dbReference type="EMBL" id="MEN5380132.1"/>
    </source>
</evidence>
<reference evidence="1 2" key="1">
    <citation type="submission" date="2024-04" db="EMBL/GenBank/DDBJ databases">
        <title>WGS of bacteria from Torrens River.</title>
        <authorList>
            <person name="Wyrsch E.R."/>
            <person name="Drigo B."/>
        </authorList>
    </citation>
    <scope>NUCLEOTIDE SEQUENCE [LARGE SCALE GENOMIC DNA]</scope>
    <source>
        <strain evidence="1 2">TWI391</strain>
    </source>
</reference>
<organism evidence="1 2">
    <name type="scientific">Sphingobacterium kitahiroshimense</name>
    <dbReference type="NCBI Taxonomy" id="470446"/>
    <lineage>
        <taxon>Bacteria</taxon>
        <taxon>Pseudomonadati</taxon>
        <taxon>Bacteroidota</taxon>
        <taxon>Sphingobacteriia</taxon>
        <taxon>Sphingobacteriales</taxon>
        <taxon>Sphingobacteriaceae</taxon>
        <taxon>Sphingobacterium</taxon>
    </lineage>
</organism>
<keyword evidence="1" id="KW-0808">Transferase</keyword>
<sequence>MNQKQSLTSDYFNAVYESNEDPWDFETSEYEAAKYVSTIAALPNKHYESVLEVGCSIGVLTMLLAQHSTNLLAIDVSQKALDIAARRCEKISNITFKKASFPKELPEQQFNLIMISEVAYYLTETDWQSAIGCLYARLPSGGHVVLVHWLPEVHDYPQTGDQVHDTFQKLMQHKMENIFSTRAESYRIDVWGKLC</sequence>
<dbReference type="GO" id="GO:0008168">
    <property type="term" value="F:methyltransferase activity"/>
    <property type="evidence" value="ECO:0007669"/>
    <property type="project" value="UniProtKB-KW"/>
</dbReference>
<comment type="caution">
    <text evidence="1">The sequence shown here is derived from an EMBL/GenBank/DDBJ whole genome shotgun (WGS) entry which is preliminary data.</text>
</comment>
<dbReference type="SUPFAM" id="SSF53335">
    <property type="entry name" value="S-adenosyl-L-methionine-dependent methyltransferases"/>
    <property type="match status" value="1"/>
</dbReference>
<proteinExistence type="predicted"/>
<dbReference type="InterPro" id="IPR029063">
    <property type="entry name" value="SAM-dependent_MTases_sf"/>
</dbReference>
<keyword evidence="2" id="KW-1185">Reference proteome</keyword>
<dbReference type="Proteomes" id="UP001409291">
    <property type="component" value="Unassembled WGS sequence"/>
</dbReference>
<accession>A0ABV0BZR5</accession>
<dbReference type="Pfam" id="PF05401">
    <property type="entry name" value="NodS"/>
    <property type="match status" value="1"/>
</dbReference>
<evidence type="ECO:0000313" key="2">
    <source>
        <dbReference type="Proteomes" id="UP001409291"/>
    </source>
</evidence>
<dbReference type="GO" id="GO:0032259">
    <property type="term" value="P:methylation"/>
    <property type="evidence" value="ECO:0007669"/>
    <property type="project" value="UniProtKB-KW"/>
</dbReference>
<protein>
    <submittedName>
        <fullName evidence="1">Class I SAM-dependent methyltransferase</fullName>
        <ecNumber evidence="1">2.1.-.-</ecNumber>
    </submittedName>
</protein>
<keyword evidence="1" id="KW-0489">Methyltransferase</keyword>
<dbReference type="InterPro" id="IPR008715">
    <property type="entry name" value="SAM-MeTfrase_NodS-like"/>
</dbReference>